<organism evidence="1 2">
    <name type="scientific">Papaver somniferum</name>
    <name type="common">Opium poppy</name>
    <dbReference type="NCBI Taxonomy" id="3469"/>
    <lineage>
        <taxon>Eukaryota</taxon>
        <taxon>Viridiplantae</taxon>
        <taxon>Streptophyta</taxon>
        <taxon>Embryophyta</taxon>
        <taxon>Tracheophyta</taxon>
        <taxon>Spermatophyta</taxon>
        <taxon>Magnoliopsida</taxon>
        <taxon>Ranunculales</taxon>
        <taxon>Papaveraceae</taxon>
        <taxon>Papaveroideae</taxon>
        <taxon>Papaver</taxon>
    </lineage>
</organism>
<proteinExistence type="predicted"/>
<gene>
    <name evidence="1" type="ORF">C5167_022341</name>
</gene>
<evidence type="ECO:0000313" key="1">
    <source>
        <dbReference type="EMBL" id="RZC60584.1"/>
    </source>
</evidence>
<dbReference type="AlphaFoldDB" id="A0A4Y7JHJ2"/>
<keyword evidence="2" id="KW-1185">Reference proteome</keyword>
<dbReference type="EMBL" id="CM010719">
    <property type="protein sequence ID" value="RZC60584.1"/>
    <property type="molecule type" value="Genomic_DNA"/>
</dbReference>
<dbReference type="Proteomes" id="UP000316621">
    <property type="component" value="Chromosome 5"/>
</dbReference>
<protein>
    <submittedName>
        <fullName evidence="1">Uncharacterized protein</fullName>
    </submittedName>
</protein>
<sequence>MNRLKTKAVSSCNYGLLHLCEGVPREVLLSRNASKVYFHLNIPEVHEIRGRTIGVVSQNDNGSAKNRDDLTKLHSSGHRGTCFIPQMNIPGKAARVFDRMVKAPYEMSVEERLKAPIYATYSSQIIDMSVMKEAELKEGVIVVIVQW</sequence>
<reference evidence="1 2" key="1">
    <citation type="journal article" date="2018" name="Science">
        <title>The opium poppy genome and morphinan production.</title>
        <authorList>
            <person name="Guo L."/>
            <person name="Winzer T."/>
            <person name="Yang X."/>
            <person name="Li Y."/>
            <person name="Ning Z."/>
            <person name="He Z."/>
            <person name="Teodor R."/>
            <person name="Lu Y."/>
            <person name="Bowser T.A."/>
            <person name="Graham I.A."/>
            <person name="Ye K."/>
        </authorList>
    </citation>
    <scope>NUCLEOTIDE SEQUENCE [LARGE SCALE GENOMIC DNA]</scope>
    <source>
        <strain evidence="2">cv. HN1</strain>
        <tissue evidence="1">Leaves</tissue>
    </source>
</reference>
<name>A0A4Y7JHJ2_PAPSO</name>
<evidence type="ECO:0000313" key="2">
    <source>
        <dbReference type="Proteomes" id="UP000316621"/>
    </source>
</evidence>
<accession>A0A4Y7JHJ2</accession>
<dbReference type="Gramene" id="RZC60584">
    <property type="protein sequence ID" value="RZC60584"/>
    <property type="gene ID" value="C5167_022341"/>
</dbReference>